<organism evidence="3 4">
    <name type="scientific">Marinigracilibium pacificum</name>
    <dbReference type="NCBI Taxonomy" id="2729599"/>
    <lineage>
        <taxon>Bacteria</taxon>
        <taxon>Pseudomonadati</taxon>
        <taxon>Bacteroidota</taxon>
        <taxon>Cytophagia</taxon>
        <taxon>Cytophagales</taxon>
        <taxon>Flammeovirgaceae</taxon>
        <taxon>Marinigracilibium</taxon>
    </lineage>
</organism>
<feature type="domain" description="DUF2520" evidence="2">
    <location>
        <begin position="132"/>
        <end position="256"/>
    </location>
</feature>
<dbReference type="InterPro" id="IPR028939">
    <property type="entry name" value="P5C_Rdtase_cat_N"/>
</dbReference>
<accession>A0A848J9Q5</accession>
<dbReference type="RefSeq" id="WP_169683193.1">
    <property type="nucleotide sequence ID" value="NZ_JABBNU010000009.1"/>
</dbReference>
<proteinExistence type="predicted"/>
<dbReference type="InterPro" id="IPR036291">
    <property type="entry name" value="NAD(P)-bd_dom_sf"/>
</dbReference>
<name>A0A848J9Q5_9BACT</name>
<dbReference type="SUPFAM" id="SSF51735">
    <property type="entry name" value="NAD(P)-binding Rossmann-fold domains"/>
    <property type="match status" value="1"/>
</dbReference>
<sequence>MFGNKYFNICIVGTGNVAQTLALTLEEKGHTVSAICSRQVERAQSITKSLYEAEPVTEPDFRTFDPDIVILAVKDDAIEEVAQSVVVPDDTIIVHTSGVRSFTELRPHSLIGVFYPLQTFIKNNPPHWNTTPILVESDNKEVVGKLIKLGKSIGGRVEEMSSEKRAKIHVAAVFASNFTNHMIRISKELAKKEKIDFELIKPLIRQSIDNGLTLGPEKAQTGPAKRGDLETLDKHFESLKFDEDIAEIYRLISQHILDTYTS</sequence>
<evidence type="ECO:0000259" key="2">
    <source>
        <dbReference type="Pfam" id="PF10728"/>
    </source>
</evidence>
<evidence type="ECO:0000313" key="4">
    <source>
        <dbReference type="Proteomes" id="UP000559010"/>
    </source>
</evidence>
<dbReference type="PANTHER" id="PTHR40459:SF1">
    <property type="entry name" value="CONSERVED HYPOTHETICAL ALANINE AND LEUCINE RICH PROTEIN"/>
    <property type="match status" value="1"/>
</dbReference>
<feature type="domain" description="Pyrroline-5-carboxylate reductase catalytic N-terminal" evidence="1">
    <location>
        <begin position="9"/>
        <end position="94"/>
    </location>
</feature>
<dbReference type="Proteomes" id="UP000559010">
    <property type="component" value="Unassembled WGS sequence"/>
</dbReference>
<dbReference type="AlphaFoldDB" id="A0A848J9Q5"/>
<dbReference type="Pfam" id="PF10728">
    <property type="entry name" value="DUF2520"/>
    <property type="match status" value="1"/>
</dbReference>
<dbReference type="InterPro" id="IPR037108">
    <property type="entry name" value="TM1727-like_C_sf"/>
</dbReference>
<reference evidence="3 4" key="1">
    <citation type="submission" date="2020-04" db="EMBL/GenBank/DDBJ databases">
        <title>Flammeovirgaceae bacterium KN852 isolated from deep sea.</title>
        <authorList>
            <person name="Zhang D.-C."/>
        </authorList>
    </citation>
    <scope>NUCLEOTIDE SEQUENCE [LARGE SCALE GENOMIC DNA]</scope>
    <source>
        <strain evidence="3 4">KN852</strain>
    </source>
</reference>
<protein>
    <submittedName>
        <fullName evidence="3">DUF2520 domain-containing protein</fullName>
    </submittedName>
</protein>
<dbReference type="InterPro" id="IPR018931">
    <property type="entry name" value="DUF2520"/>
</dbReference>
<evidence type="ECO:0000313" key="3">
    <source>
        <dbReference type="EMBL" id="NMM49772.1"/>
    </source>
</evidence>
<dbReference type="EMBL" id="JABBNU010000009">
    <property type="protein sequence ID" value="NMM49772.1"/>
    <property type="molecule type" value="Genomic_DNA"/>
</dbReference>
<keyword evidence="4" id="KW-1185">Reference proteome</keyword>
<dbReference type="Gene3D" id="3.40.50.720">
    <property type="entry name" value="NAD(P)-binding Rossmann-like Domain"/>
    <property type="match status" value="1"/>
</dbReference>
<comment type="caution">
    <text evidence="3">The sequence shown here is derived from an EMBL/GenBank/DDBJ whole genome shotgun (WGS) entry which is preliminary data.</text>
</comment>
<dbReference type="InterPro" id="IPR008927">
    <property type="entry name" value="6-PGluconate_DH-like_C_sf"/>
</dbReference>
<gene>
    <name evidence="3" type="ORF">HH304_15295</name>
</gene>
<dbReference type="SUPFAM" id="SSF48179">
    <property type="entry name" value="6-phosphogluconate dehydrogenase C-terminal domain-like"/>
    <property type="match status" value="1"/>
</dbReference>
<dbReference type="Gene3D" id="1.10.1040.20">
    <property type="entry name" value="ProC-like, C-terminal domain"/>
    <property type="match status" value="1"/>
</dbReference>
<dbReference type="Pfam" id="PF03807">
    <property type="entry name" value="F420_oxidored"/>
    <property type="match status" value="1"/>
</dbReference>
<evidence type="ECO:0000259" key="1">
    <source>
        <dbReference type="Pfam" id="PF03807"/>
    </source>
</evidence>
<dbReference type="PANTHER" id="PTHR40459">
    <property type="entry name" value="CONSERVED HYPOTHETICAL ALANINE AND LEUCINE RICH PROTEIN"/>
    <property type="match status" value="1"/>
</dbReference>